<reference evidence="12" key="1">
    <citation type="journal article" date="2021" name="Open Biol.">
        <title>Shared evolutionary footprints suggest mitochondrial oxidative damage underlies multiple complex I losses in fungi.</title>
        <authorList>
            <person name="Schikora-Tamarit M.A."/>
            <person name="Marcet-Houben M."/>
            <person name="Nosek J."/>
            <person name="Gabaldon T."/>
        </authorList>
    </citation>
    <scope>NUCLEOTIDE SEQUENCE</scope>
    <source>
        <strain evidence="12">CBS6075</strain>
    </source>
</reference>
<dbReference type="EMBL" id="JAEUBE010000487">
    <property type="protein sequence ID" value="KAH3661332.1"/>
    <property type="molecule type" value="Genomic_DNA"/>
</dbReference>
<dbReference type="InterPro" id="IPR014001">
    <property type="entry name" value="Helicase_ATP-bd"/>
</dbReference>
<dbReference type="Gene3D" id="1.20.272.40">
    <property type="match status" value="1"/>
</dbReference>
<dbReference type="PROSITE" id="PS51192">
    <property type="entry name" value="HELICASE_ATP_BIND_1"/>
    <property type="match status" value="1"/>
</dbReference>
<evidence type="ECO:0000256" key="8">
    <source>
        <dbReference type="ARBA" id="ARBA00023128"/>
    </source>
</evidence>
<evidence type="ECO:0000256" key="6">
    <source>
        <dbReference type="ARBA" id="ARBA00022840"/>
    </source>
</evidence>
<keyword evidence="3" id="KW-0547">Nucleotide-binding</keyword>
<feature type="domain" description="Helicase C-terminal" evidence="11">
    <location>
        <begin position="337"/>
        <end position="491"/>
    </location>
</feature>
<dbReference type="PROSITE" id="PS51194">
    <property type="entry name" value="HELICASE_CTER"/>
    <property type="match status" value="1"/>
</dbReference>
<evidence type="ECO:0000256" key="5">
    <source>
        <dbReference type="ARBA" id="ARBA00022806"/>
    </source>
</evidence>
<dbReference type="InterPro" id="IPR055206">
    <property type="entry name" value="DEXQc_SUV3"/>
</dbReference>
<dbReference type="EC" id="3.6.4.13" evidence="2"/>
<dbReference type="CDD" id="cd18805">
    <property type="entry name" value="SF2_C_suv3"/>
    <property type="match status" value="1"/>
</dbReference>
<comment type="caution">
    <text evidence="12">The sequence shown here is derived from an EMBL/GenBank/DDBJ whole genome shotgun (WGS) entry which is preliminary data.</text>
</comment>
<dbReference type="RefSeq" id="XP_046058456.1">
    <property type="nucleotide sequence ID" value="XM_046208057.1"/>
</dbReference>
<dbReference type="Gene3D" id="1.20.58.1080">
    <property type="match status" value="1"/>
</dbReference>
<evidence type="ECO:0000259" key="10">
    <source>
        <dbReference type="PROSITE" id="PS51192"/>
    </source>
</evidence>
<dbReference type="GO" id="GO:0005524">
    <property type="term" value="F:ATP binding"/>
    <property type="evidence" value="ECO:0007669"/>
    <property type="project" value="UniProtKB-KW"/>
</dbReference>
<dbReference type="GO" id="GO:0003724">
    <property type="term" value="F:RNA helicase activity"/>
    <property type="evidence" value="ECO:0007669"/>
    <property type="project" value="UniProtKB-EC"/>
</dbReference>
<organism evidence="12 13">
    <name type="scientific">Ogataea philodendri</name>
    <dbReference type="NCBI Taxonomy" id="1378263"/>
    <lineage>
        <taxon>Eukaryota</taxon>
        <taxon>Fungi</taxon>
        <taxon>Dikarya</taxon>
        <taxon>Ascomycota</taxon>
        <taxon>Saccharomycotina</taxon>
        <taxon>Pichiomycetes</taxon>
        <taxon>Pichiales</taxon>
        <taxon>Pichiaceae</taxon>
        <taxon>Ogataea</taxon>
    </lineage>
</organism>
<dbReference type="PANTHER" id="PTHR12131:SF1">
    <property type="entry name" value="ATP-DEPENDENT RNA HELICASE SUPV3L1, MITOCHONDRIAL-RELATED"/>
    <property type="match status" value="1"/>
</dbReference>
<evidence type="ECO:0000256" key="3">
    <source>
        <dbReference type="ARBA" id="ARBA00022741"/>
    </source>
</evidence>
<keyword evidence="6" id="KW-0067">ATP-binding</keyword>
<evidence type="ECO:0000313" key="13">
    <source>
        <dbReference type="Proteomes" id="UP000769157"/>
    </source>
</evidence>
<dbReference type="Pfam" id="PF12513">
    <property type="entry name" value="SUV3_C"/>
    <property type="match status" value="1"/>
</dbReference>
<dbReference type="GO" id="GO:0016787">
    <property type="term" value="F:hydrolase activity"/>
    <property type="evidence" value="ECO:0007669"/>
    <property type="project" value="UniProtKB-KW"/>
</dbReference>
<dbReference type="InterPro" id="IPR044774">
    <property type="entry name" value="Suv3_DEXQc"/>
</dbReference>
<accession>A0A9P8NY41</accession>
<dbReference type="Proteomes" id="UP000769157">
    <property type="component" value="Unassembled WGS sequence"/>
</dbReference>
<evidence type="ECO:0000313" key="12">
    <source>
        <dbReference type="EMBL" id="KAH3661332.1"/>
    </source>
</evidence>
<keyword evidence="7" id="KW-0809">Transit peptide</keyword>
<keyword evidence="5" id="KW-0347">Helicase</keyword>
<keyword evidence="13" id="KW-1185">Reference proteome</keyword>
<comment type="catalytic activity">
    <reaction evidence="9">
        <text>ATP + H2O = ADP + phosphate + H(+)</text>
        <dbReference type="Rhea" id="RHEA:13065"/>
        <dbReference type="ChEBI" id="CHEBI:15377"/>
        <dbReference type="ChEBI" id="CHEBI:15378"/>
        <dbReference type="ChEBI" id="CHEBI:30616"/>
        <dbReference type="ChEBI" id="CHEBI:43474"/>
        <dbReference type="ChEBI" id="CHEBI:456216"/>
        <dbReference type="EC" id="3.6.4.13"/>
    </reaction>
</comment>
<protein>
    <recommendedName>
        <fullName evidence="2">RNA helicase</fullName>
        <ecNumber evidence="2">3.6.4.13</ecNumber>
    </recommendedName>
</protein>
<dbReference type="FunFam" id="3.40.50.300:FF:000269">
    <property type="entry name" value="ATP-dependent RNA helicase SUPV3L1, mitochondrial"/>
    <property type="match status" value="1"/>
</dbReference>
<evidence type="ECO:0000259" key="11">
    <source>
        <dbReference type="PROSITE" id="PS51194"/>
    </source>
</evidence>
<proteinExistence type="predicted"/>
<gene>
    <name evidence="12" type="ORF">OGAPHI_006739</name>
</gene>
<keyword evidence="4" id="KW-0378">Hydrolase</keyword>
<keyword evidence="8" id="KW-0496">Mitochondrion</keyword>
<dbReference type="PANTHER" id="PTHR12131">
    <property type="entry name" value="ATP-DEPENDENT RNA AND DNA HELICASE"/>
    <property type="match status" value="1"/>
</dbReference>
<dbReference type="GO" id="GO:0045025">
    <property type="term" value="C:mitochondrial degradosome"/>
    <property type="evidence" value="ECO:0007669"/>
    <property type="project" value="TreeGrafter"/>
</dbReference>
<reference evidence="12" key="2">
    <citation type="submission" date="2021-01" db="EMBL/GenBank/DDBJ databases">
        <authorList>
            <person name="Schikora-Tamarit M.A."/>
        </authorList>
    </citation>
    <scope>NUCLEOTIDE SEQUENCE</scope>
    <source>
        <strain evidence="12">CBS6075</strain>
    </source>
</reference>
<dbReference type="SMART" id="SM00487">
    <property type="entry name" value="DEXDc"/>
    <property type="match status" value="1"/>
</dbReference>
<dbReference type="Gene3D" id="3.40.50.300">
    <property type="entry name" value="P-loop containing nucleotide triphosphate hydrolases"/>
    <property type="match status" value="2"/>
</dbReference>
<evidence type="ECO:0000256" key="9">
    <source>
        <dbReference type="ARBA" id="ARBA00047984"/>
    </source>
</evidence>
<dbReference type="GO" id="GO:0000965">
    <property type="term" value="P:mitochondrial RNA 3'-end processing"/>
    <property type="evidence" value="ECO:0007669"/>
    <property type="project" value="TreeGrafter"/>
</dbReference>
<comment type="subcellular location">
    <subcellularLocation>
        <location evidence="1">Mitochondrion</location>
    </subcellularLocation>
</comment>
<dbReference type="AlphaFoldDB" id="A0A9P8NY41"/>
<dbReference type="GeneID" id="70238703"/>
<feature type="domain" description="Helicase ATP-binding" evidence="10">
    <location>
        <begin position="175"/>
        <end position="314"/>
    </location>
</feature>
<evidence type="ECO:0000256" key="7">
    <source>
        <dbReference type="ARBA" id="ARBA00022946"/>
    </source>
</evidence>
<dbReference type="SMART" id="SM00490">
    <property type="entry name" value="HELICc"/>
    <property type="match status" value="1"/>
</dbReference>
<evidence type="ECO:0000256" key="4">
    <source>
        <dbReference type="ARBA" id="ARBA00022801"/>
    </source>
</evidence>
<evidence type="ECO:0000256" key="1">
    <source>
        <dbReference type="ARBA" id="ARBA00004173"/>
    </source>
</evidence>
<sequence>MSRIFVRHLSKAVPDTKDVIRTAIETVRNNFLSGKPFQYPLYKTIPNEFVRTGVLFESILTKTKYDLLQPPEEFQGVSEFLTKELNYNTAKSHIHFLVRNQDKLDTLPIKLSPEAEGRTALQRTIENMIEKIVFFELRPHYILKLRNNPANYYNYDKKMSIKALDLSNPCSWYPEARKLKRKIVMHVGPTNSGKTFNALKKLEASAKGYYAGPLRLLAREVYEKFQSKGIRCNLMTGEEVLLDADKFGNKAGLTSGTIEMIPLNELFDIVVVDEIQMIGDQFRGSAWTNVILGARAKEIHLCGEVSAVPLVERLVALTGDDIEVNNYNRLGKLVVDNEPISLDEVQPGDCVVAFSKKQILNMKVEIEKETKLKCAVIYGALPPETRSEEARLFNEGKYDVVVASDAIGMGLNLKINRVVFTTLEKYDGRRMTSLSDSSVKQIGGRAGRFGVGEGIGHITAMSGADLRKVDTVMKAPFNSLDQAVIWPTDEQWVRYHSMFPKGSSLLAMYRKFEADMEKEERLNSKDSLFSIQHMDEPKILANFFDKHNVTNDMSISDQLKFVSCPSVLKIRDSPMQPVLHDVFKQYMFTVSKRLKQSVIDFDSMPLYLTTTGNIRIRPTDPKLYNNFSEAFPLEVVPASKKQKYIRAARKSLKDPRHGRKVFMASVNPIEDRLSKLEQFHRLLTAYLWLSYRFPRNFVHLELAAKLISFVEKKITEMLDNVAIAKQLQSREI</sequence>
<dbReference type="FunFam" id="3.40.50.300:FF:000957">
    <property type="entry name" value="ATP-dependent RNA helicase SUV3L, mitochondrial"/>
    <property type="match status" value="1"/>
</dbReference>
<dbReference type="Pfam" id="PF22527">
    <property type="entry name" value="DEXQc_Suv3"/>
    <property type="match status" value="1"/>
</dbReference>
<dbReference type="InterPro" id="IPR001650">
    <property type="entry name" value="Helicase_C-like"/>
</dbReference>
<evidence type="ECO:0000256" key="2">
    <source>
        <dbReference type="ARBA" id="ARBA00012552"/>
    </source>
</evidence>
<name>A0A9P8NY41_9ASCO</name>
<dbReference type="InterPro" id="IPR050699">
    <property type="entry name" value="RNA-DNA_Helicase"/>
</dbReference>
<dbReference type="SUPFAM" id="SSF52540">
    <property type="entry name" value="P-loop containing nucleoside triphosphate hydrolases"/>
    <property type="match status" value="1"/>
</dbReference>
<dbReference type="InterPro" id="IPR022192">
    <property type="entry name" value="SUV3_C"/>
</dbReference>
<dbReference type="OrthoDB" id="6692397at2759"/>
<dbReference type="InterPro" id="IPR027417">
    <property type="entry name" value="P-loop_NTPase"/>
</dbReference>
<dbReference type="Pfam" id="PF00271">
    <property type="entry name" value="Helicase_C"/>
    <property type="match status" value="1"/>
</dbReference>
<dbReference type="CDD" id="cd17913">
    <property type="entry name" value="DEXQc_Suv3"/>
    <property type="match status" value="1"/>
</dbReference>